<dbReference type="Gene3D" id="2.40.30.130">
    <property type="match status" value="1"/>
</dbReference>
<evidence type="ECO:0000313" key="3">
    <source>
        <dbReference type="Proteomes" id="UP000622797"/>
    </source>
</evidence>
<dbReference type="PROSITE" id="PS50860">
    <property type="entry name" value="AA_TRNA_LIGASE_II_ALA"/>
    <property type="match status" value="1"/>
</dbReference>
<evidence type="ECO:0000313" key="2">
    <source>
        <dbReference type="EMBL" id="KAF4965728.1"/>
    </source>
</evidence>
<proteinExistence type="predicted"/>
<dbReference type="OrthoDB" id="288942at2759"/>
<reference evidence="2" key="1">
    <citation type="journal article" date="2020" name="BMC Genomics">
        <title>Correction to: Identification and distribution of gene clusters required for synthesis of sphingolipid metabolism inhibitors in diverse species of the filamentous fungus Fusarium.</title>
        <authorList>
            <person name="Kim H.S."/>
            <person name="Lohmar J.M."/>
            <person name="Busman M."/>
            <person name="Brown D.W."/>
            <person name="Naumann T.A."/>
            <person name="Divon H.H."/>
            <person name="Lysoe E."/>
            <person name="Uhlig S."/>
            <person name="Proctor R.H."/>
        </authorList>
    </citation>
    <scope>NUCLEOTIDE SEQUENCE</scope>
    <source>
        <strain evidence="2">NRRL 20472</strain>
    </source>
</reference>
<dbReference type="AlphaFoldDB" id="A0A8H4TX22"/>
<reference evidence="2" key="2">
    <citation type="submission" date="2020-05" db="EMBL/GenBank/DDBJ databases">
        <authorList>
            <person name="Kim H.-S."/>
            <person name="Proctor R.H."/>
            <person name="Brown D.W."/>
        </authorList>
    </citation>
    <scope>NUCLEOTIDE SEQUENCE</scope>
    <source>
        <strain evidence="2">NRRL 20472</strain>
    </source>
</reference>
<dbReference type="InterPro" id="IPR051335">
    <property type="entry name" value="Alanyl-tRNA_Editing_Enzymes"/>
</dbReference>
<dbReference type="InterPro" id="IPR018165">
    <property type="entry name" value="Ala-tRNA-synth_IIc_core"/>
</dbReference>
<dbReference type="GO" id="GO:0004813">
    <property type="term" value="F:alanine-tRNA ligase activity"/>
    <property type="evidence" value="ECO:0007669"/>
    <property type="project" value="InterPro"/>
</dbReference>
<dbReference type="Gene3D" id="3.30.980.10">
    <property type="entry name" value="Threonyl-trna Synthetase, Chain A, domain 2"/>
    <property type="match status" value="1"/>
</dbReference>
<protein>
    <recommendedName>
        <fullName evidence="1">Alanyl-transfer RNA synthetases family profile domain-containing protein</fullName>
    </recommendedName>
</protein>
<dbReference type="GO" id="GO:0005524">
    <property type="term" value="F:ATP binding"/>
    <property type="evidence" value="ECO:0007669"/>
    <property type="project" value="InterPro"/>
</dbReference>
<dbReference type="InterPro" id="IPR018163">
    <property type="entry name" value="Thr/Ala-tRNA-synth_IIc_edit"/>
</dbReference>
<dbReference type="SUPFAM" id="SSF55186">
    <property type="entry name" value="ThrRS/AlaRS common domain"/>
    <property type="match status" value="1"/>
</dbReference>
<organism evidence="2 3">
    <name type="scientific">Fusarium sarcochroum</name>
    <dbReference type="NCBI Taxonomy" id="1208366"/>
    <lineage>
        <taxon>Eukaryota</taxon>
        <taxon>Fungi</taxon>
        <taxon>Dikarya</taxon>
        <taxon>Ascomycota</taxon>
        <taxon>Pezizomycotina</taxon>
        <taxon>Sordariomycetes</taxon>
        <taxon>Hypocreomycetidae</taxon>
        <taxon>Hypocreales</taxon>
        <taxon>Nectriaceae</taxon>
        <taxon>Fusarium</taxon>
        <taxon>Fusarium lateritium species complex</taxon>
    </lineage>
</organism>
<dbReference type="GO" id="GO:0003676">
    <property type="term" value="F:nucleic acid binding"/>
    <property type="evidence" value="ECO:0007669"/>
    <property type="project" value="InterPro"/>
</dbReference>
<name>A0A8H4TX22_9HYPO</name>
<feature type="domain" description="Alanyl-transfer RNA synthetases family profile" evidence="1">
    <location>
        <begin position="1"/>
        <end position="270"/>
    </location>
</feature>
<comment type="caution">
    <text evidence="2">The sequence shown here is derived from an EMBL/GenBank/DDBJ whole genome shotgun (WGS) entry which is preliminary data.</text>
</comment>
<accession>A0A8H4TX22</accession>
<dbReference type="GO" id="GO:0006419">
    <property type="term" value="P:alanyl-tRNA aminoacylation"/>
    <property type="evidence" value="ECO:0007669"/>
    <property type="project" value="InterPro"/>
</dbReference>
<gene>
    <name evidence="2" type="ORF">FSARC_6511</name>
</gene>
<dbReference type="SUPFAM" id="SSF50447">
    <property type="entry name" value="Translation proteins"/>
    <property type="match status" value="1"/>
</dbReference>
<evidence type="ECO:0000259" key="1">
    <source>
        <dbReference type="PROSITE" id="PS50860"/>
    </source>
</evidence>
<dbReference type="Proteomes" id="UP000622797">
    <property type="component" value="Unassembled WGS sequence"/>
</dbReference>
<dbReference type="PANTHER" id="PTHR43462">
    <property type="entry name" value="ALANYL-TRNA EDITING PROTEIN"/>
    <property type="match status" value="1"/>
</dbReference>
<dbReference type="InterPro" id="IPR009000">
    <property type="entry name" value="Transl_B-barrel_sf"/>
</dbReference>
<sequence length="293" mass="32378">MTHMSSSRSLTQSTKTLLLYQHDLDNLGNNVHVVSCVPFNSLNESNKAMFYCPKEEFYVVITDQTAFVPEGEGQGSDGGLMRLIPDEQLQQDNEDADLPAMFTVTQVRTTADGVVLHLGEFGWGSFSRGDKVQLRVNPTFREMHSKLHSAGHILGLAVRCLASTLGEVVELEGQYYFGRSFVEYRGLIDEHHREAIEKAANDIVEEDLPIAIRWWTSEELGGKCSHFSHSVTVSEGELTRAVEFEGAGAYSCGGTHMPRTKDVGPIDILDISHENGTTKISFGLGSVIRIPMN</sequence>
<dbReference type="EMBL" id="JABEXW010000331">
    <property type="protein sequence ID" value="KAF4965728.1"/>
    <property type="molecule type" value="Genomic_DNA"/>
</dbReference>
<keyword evidence="3" id="KW-1185">Reference proteome</keyword>
<dbReference type="PANTHER" id="PTHR43462:SF2">
    <property type="entry name" value="THREONYL AND ALANYL TRNA SYNTHETASE SECOND ADDITIONAL DOMAIN-CONTAINING PROTEIN"/>
    <property type="match status" value="1"/>
</dbReference>